<keyword evidence="5" id="KW-1185">Reference proteome</keyword>
<dbReference type="PROSITE" id="PS00028">
    <property type="entry name" value="ZINC_FINGER_C2H2_1"/>
    <property type="match status" value="1"/>
</dbReference>
<dbReference type="AlphaFoldDB" id="A0A8X6TLE0"/>
<dbReference type="EMBL" id="BMAW01106216">
    <property type="protein sequence ID" value="GFT23236.1"/>
    <property type="molecule type" value="Genomic_DNA"/>
</dbReference>
<name>A0A8X6TLE0_NEPPI</name>
<feature type="domain" description="C2H2-type" evidence="3">
    <location>
        <begin position="212"/>
        <end position="240"/>
    </location>
</feature>
<dbReference type="GO" id="GO:0008270">
    <property type="term" value="F:zinc ion binding"/>
    <property type="evidence" value="ECO:0007669"/>
    <property type="project" value="UniProtKB-KW"/>
</dbReference>
<dbReference type="SMART" id="SM00355">
    <property type="entry name" value="ZnF_C2H2"/>
    <property type="match status" value="3"/>
</dbReference>
<keyword evidence="1" id="KW-0862">Zinc</keyword>
<feature type="region of interest" description="Disordered" evidence="2">
    <location>
        <begin position="158"/>
        <end position="199"/>
    </location>
</feature>
<keyword evidence="1" id="KW-0863">Zinc-finger</keyword>
<evidence type="ECO:0000256" key="2">
    <source>
        <dbReference type="SAM" id="MobiDB-lite"/>
    </source>
</evidence>
<feature type="compositionally biased region" description="Low complexity" evidence="2">
    <location>
        <begin position="488"/>
        <end position="501"/>
    </location>
</feature>
<sequence>MALPVCVPQDSPDQELTWVIPSTIPELGNPASDTSPPVHVDQVPREVVDFLLEQVSCMRDSATVPINKEEIHVDPPLDTKVHLVQGLVCAIPTIEEQQQEKVDQAHHGDSETPSPDRDPITEVPLLSFDPKPKREGSANASKSPTILEMILEDPLSKDDILDSQEPPSTPINTLPSSPELEELQRKISPTGPPSARAFSKPTYAQKARLILEKCKYCEKKFYSKSACEKHIIDIHLSNPPIQPSLSTIDRSLKTSTQIQSSSEDFKTPPNVRKITIKDKPQLKKQQTSLFPVVPPYHFFCHICVDYFDTDITKAQHFKSCHNLLLKNISHKPKTSMVAISKASPPTQKKTVTSVLKSKVSVPHVEDHRDLKLSVTDQALLAGPKVNNTSMTTPMLSRPSLQRKVLIPKPSEKKKRPANESITTAVVHHEQQPPRVAPASVNWLCRLCSFEAINKNGLRLHYFRSHGHRTPPDDRFSPKSGLNGPTAASKKNTSMKNNTTNNPAVKLADDDIEAIPSTGLEVSSLSSSQGPTRKKPAQSTSTNRPSPPLPLQESRTFVNRKLSTLPVPPLTTPIPKTTSSTNNPSSTPEFNMPDRTNDPLYPYASFNRGTLRYCFPVPYQLKCPLTNCKSTFGTKAWYTTNTSI</sequence>
<keyword evidence="1" id="KW-0479">Metal-binding</keyword>
<protein>
    <recommendedName>
        <fullName evidence="3">C2H2-type domain-containing protein</fullName>
    </recommendedName>
</protein>
<feature type="region of interest" description="Disordered" evidence="2">
    <location>
        <begin position="98"/>
        <end position="146"/>
    </location>
</feature>
<proteinExistence type="predicted"/>
<evidence type="ECO:0000313" key="5">
    <source>
        <dbReference type="Proteomes" id="UP000887013"/>
    </source>
</evidence>
<feature type="compositionally biased region" description="Low complexity" evidence="2">
    <location>
        <begin position="572"/>
        <end position="587"/>
    </location>
</feature>
<feature type="compositionally biased region" description="Basic and acidic residues" evidence="2">
    <location>
        <begin position="98"/>
        <end position="120"/>
    </location>
</feature>
<comment type="caution">
    <text evidence="4">The sequence shown here is derived from an EMBL/GenBank/DDBJ whole genome shotgun (WGS) entry which is preliminary data.</text>
</comment>
<evidence type="ECO:0000256" key="1">
    <source>
        <dbReference type="PROSITE-ProRule" id="PRU00042"/>
    </source>
</evidence>
<dbReference type="PROSITE" id="PS50157">
    <property type="entry name" value="ZINC_FINGER_C2H2_2"/>
    <property type="match status" value="1"/>
</dbReference>
<dbReference type="Proteomes" id="UP000887013">
    <property type="component" value="Unassembled WGS sequence"/>
</dbReference>
<dbReference type="InterPro" id="IPR013087">
    <property type="entry name" value="Znf_C2H2_type"/>
</dbReference>
<evidence type="ECO:0000313" key="4">
    <source>
        <dbReference type="EMBL" id="GFT23236.1"/>
    </source>
</evidence>
<feature type="region of interest" description="Disordered" evidence="2">
    <location>
        <begin position="467"/>
        <end position="594"/>
    </location>
</feature>
<organism evidence="4 5">
    <name type="scientific">Nephila pilipes</name>
    <name type="common">Giant wood spider</name>
    <name type="synonym">Nephila maculata</name>
    <dbReference type="NCBI Taxonomy" id="299642"/>
    <lineage>
        <taxon>Eukaryota</taxon>
        <taxon>Metazoa</taxon>
        <taxon>Ecdysozoa</taxon>
        <taxon>Arthropoda</taxon>
        <taxon>Chelicerata</taxon>
        <taxon>Arachnida</taxon>
        <taxon>Araneae</taxon>
        <taxon>Araneomorphae</taxon>
        <taxon>Entelegynae</taxon>
        <taxon>Araneoidea</taxon>
        <taxon>Nephilidae</taxon>
        <taxon>Nephila</taxon>
    </lineage>
</organism>
<accession>A0A8X6TLE0</accession>
<feature type="non-terminal residue" evidence="4">
    <location>
        <position position="643"/>
    </location>
</feature>
<evidence type="ECO:0000259" key="3">
    <source>
        <dbReference type="PROSITE" id="PS50157"/>
    </source>
</evidence>
<gene>
    <name evidence="4" type="ORF">NPIL_177491</name>
</gene>
<reference evidence="4" key="1">
    <citation type="submission" date="2020-08" db="EMBL/GenBank/DDBJ databases">
        <title>Multicomponent nature underlies the extraordinary mechanical properties of spider dragline silk.</title>
        <authorList>
            <person name="Kono N."/>
            <person name="Nakamura H."/>
            <person name="Mori M."/>
            <person name="Yoshida Y."/>
            <person name="Ohtoshi R."/>
            <person name="Malay A.D."/>
            <person name="Moran D.A.P."/>
            <person name="Tomita M."/>
            <person name="Numata K."/>
            <person name="Arakawa K."/>
        </authorList>
    </citation>
    <scope>NUCLEOTIDE SEQUENCE</scope>
</reference>